<dbReference type="Gene3D" id="3.10.100.10">
    <property type="entry name" value="Mannose-Binding Protein A, subunit A"/>
    <property type="match status" value="1"/>
</dbReference>
<sequence>MDCFSVWHVIRKANLHVITFPILLFQICLGSNVALREYYGTRVPPPQTAIPEDDKLIQMSNIRSEIECFSHCMTYSKCGMIIYSVSDELCILRKIKLLPNASSFIDIPANSIYTMLQAPECPTSDGYTYRPELRLCYQIGSTKSSWNEAADNCNKDRGQLIHIINLEVMNYLKTILSSSTLRDEWFHFGLCKDDSKNAYVWQNGEALTFSSWQPGGPDNYQNSQKCADLDPNNNYGWNDIFCDQQNSGIQICEIVVQ</sequence>
<evidence type="ECO:0000313" key="2">
    <source>
        <dbReference type="Proteomes" id="UP000515154"/>
    </source>
</evidence>
<gene>
    <name evidence="3" type="primary">LOC115227596</name>
</gene>
<dbReference type="InterPro" id="IPR016186">
    <property type="entry name" value="C-type_lectin-like/link_sf"/>
</dbReference>
<dbReference type="PROSITE" id="PS50041">
    <property type="entry name" value="C_TYPE_LECTIN_2"/>
    <property type="match status" value="1"/>
</dbReference>
<dbReference type="AlphaFoldDB" id="A0A6P7TYC6"/>
<dbReference type="SMART" id="SM00034">
    <property type="entry name" value="CLECT"/>
    <property type="match status" value="1"/>
</dbReference>
<dbReference type="RefSeq" id="XP_029654262.2">
    <property type="nucleotide sequence ID" value="XM_029798402.2"/>
</dbReference>
<evidence type="ECO:0000259" key="1">
    <source>
        <dbReference type="PROSITE" id="PS50041"/>
    </source>
</evidence>
<dbReference type="CDD" id="cd00037">
    <property type="entry name" value="CLECT"/>
    <property type="match status" value="1"/>
</dbReference>
<protein>
    <submittedName>
        <fullName evidence="3">C-type lectin lectoxin-Lio3-like</fullName>
    </submittedName>
</protein>
<keyword evidence="2" id="KW-1185">Reference proteome</keyword>
<name>A0A6P7TYC6_9MOLL</name>
<proteinExistence type="predicted"/>
<organism evidence="2 3">
    <name type="scientific">Octopus sinensis</name>
    <name type="common">East Asian common octopus</name>
    <dbReference type="NCBI Taxonomy" id="2607531"/>
    <lineage>
        <taxon>Eukaryota</taxon>
        <taxon>Metazoa</taxon>
        <taxon>Spiralia</taxon>
        <taxon>Lophotrochozoa</taxon>
        <taxon>Mollusca</taxon>
        <taxon>Cephalopoda</taxon>
        <taxon>Coleoidea</taxon>
        <taxon>Octopodiformes</taxon>
        <taxon>Octopoda</taxon>
        <taxon>Incirrata</taxon>
        <taxon>Octopodidae</taxon>
        <taxon>Octopus</taxon>
    </lineage>
</organism>
<feature type="domain" description="C-type lectin" evidence="1">
    <location>
        <begin position="136"/>
        <end position="245"/>
    </location>
</feature>
<dbReference type="InterPro" id="IPR016187">
    <property type="entry name" value="CTDL_fold"/>
</dbReference>
<dbReference type="InterPro" id="IPR050111">
    <property type="entry name" value="C-type_lectin/snaclec_domain"/>
</dbReference>
<evidence type="ECO:0000313" key="3">
    <source>
        <dbReference type="RefSeq" id="XP_029654262.2"/>
    </source>
</evidence>
<dbReference type="InterPro" id="IPR001304">
    <property type="entry name" value="C-type_lectin-like"/>
</dbReference>
<dbReference type="Proteomes" id="UP000515154">
    <property type="component" value="Linkage group LG1"/>
</dbReference>
<accession>A0A6P7TYC6</accession>
<dbReference type="PANTHER" id="PTHR22803">
    <property type="entry name" value="MANNOSE, PHOSPHOLIPASE, LECTIN RECEPTOR RELATED"/>
    <property type="match status" value="1"/>
</dbReference>
<dbReference type="Pfam" id="PF00059">
    <property type="entry name" value="Lectin_C"/>
    <property type="match status" value="1"/>
</dbReference>
<dbReference type="KEGG" id="osn:115227596"/>
<dbReference type="SUPFAM" id="SSF56436">
    <property type="entry name" value="C-type lectin-like"/>
    <property type="match status" value="1"/>
</dbReference>
<reference evidence="3" key="1">
    <citation type="submission" date="2025-08" db="UniProtKB">
        <authorList>
            <consortium name="RefSeq"/>
        </authorList>
    </citation>
    <scope>IDENTIFICATION</scope>
</reference>